<organism evidence="5">
    <name type="scientific">Candida tenuis (strain ATCC 10573 / BCRC 21748 / CBS 615 / JCM 9827 / NBRC 10315 / NRRL Y-1498 / VKM Y-70)</name>
    <name type="common">Yeast</name>
    <name type="synonym">Yamadazyma tenuis</name>
    <dbReference type="NCBI Taxonomy" id="590646"/>
    <lineage>
        <taxon>Eukaryota</taxon>
        <taxon>Fungi</taxon>
        <taxon>Dikarya</taxon>
        <taxon>Ascomycota</taxon>
        <taxon>Saccharomycotina</taxon>
        <taxon>Pichiomycetes</taxon>
        <taxon>Debaryomycetaceae</taxon>
        <taxon>Yamadazyma</taxon>
    </lineage>
</organism>
<evidence type="ECO:0000259" key="3">
    <source>
        <dbReference type="Pfam" id="PF04389"/>
    </source>
</evidence>
<dbReference type="SUPFAM" id="SSF52025">
    <property type="entry name" value="PA domain"/>
    <property type="match status" value="1"/>
</dbReference>
<dbReference type="PANTHER" id="PTHR10404">
    <property type="entry name" value="N-ACETYLATED-ALPHA-LINKED ACIDIC DIPEPTIDASE"/>
    <property type="match status" value="1"/>
</dbReference>
<dbReference type="EMBL" id="GL996527">
    <property type="protein sequence ID" value="EGV61609.1"/>
    <property type="molecule type" value="Genomic_DNA"/>
</dbReference>
<dbReference type="GO" id="GO:0004180">
    <property type="term" value="F:carboxypeptidase activity"/>
    <property type="evidence" value="ECO:0007669"/>
    <property type="project" value="TreeGrafter"/>
</dbReference>
<dbReference type="Gene3D" id="1.20.930.40">
    <property type="entry name" value="Transferrin receptor-like, dimerisation domain"/>
    <property type="match status" value="1"/>
</dbReference>
<evidence type="ECO:0000313" key="5">
    <source>
        <dbReference type="Proteomes" id="UP000000707"/>
    </source>
</evidence>
<gene>
    <name evidence="4" type="ORF">CANTEDRAFT_131148</name>
</gene>
<feature type="domain" description="Transferrin receptor-like dimerisation" evidence="2">
    <location>
        <begin position="673"/>
        <end position="800"/>
    </location>
</feature>
<dbReference type="Pfam" id="PF04253">
    <property type="entry name" value="TFR_dimer"/>
    <property type="match status" value="1"/>
</dbReference>
<comment type="similarity">
    <text evidence="1">Belongs to the peptidase M28 family. M28B subfamily.</text>
</comment>
<dbReference type="PANTHER" id="PTHR10404:SF72">
    <property type="entry name" value="ZINC METALLOPROTEASE TRE2-RELATED"/>
    <property type="match status" value="1"/>
</dbReference>
<name>G3B7A3_CANTC</name>
<dbReference type="GeneID" id="18249501"/>
<dbReference type="Gene3D" id="3.50.30.30">
    <property type="match status" value="1"/>
</dbReference>
<dbReference type="OrthoDB" id="5841748at2759"/>
<dbReference type="KEGG" id="cten:18249501"/>
<proteinExistence type="inferred from homology"/>
<dbReference type="eggNOG" id="KOG2195">
    <property type="taxonomic scope" value="Eukaryota"/>
</dbReference>
<keyword evidence="5" id="KW-1185">Reference proteome</keyword>
<evidence type="ECO:0000313" key="4">
    <source>
        <dbReference type="EMBL" id="EGV61609.1"/>
    </source>
</evidence>
<sequence>MEQFEIDDFDYDASPHKEGFLKRASFFTKKFATAFSNRVIDPVTNLIDPIYEGLSFVNSQYERSILKIGNPLVVKRLVYVAFMVAVFYLVTRQTVNESINGTSGGAFSSGKFYDIDKLSNIIEDHIDPKSMKEHLEYFSSMPHVAGTSGDLALSKYIETFMKNNGIQKIQNVELRSYLNYPAASKAKTIVKVSDGSFEATLNEMDIMEMEYIGFNPNALNTDTEVEGHMVYANYGTEKDFNDLADANVVLKDSILLIKYGGSLPEANKIELAKKKQVKAILFISHKFTTGKDDDKQDIDTVIERHNVGNGRYSTGDVLTPGWASEDGYVSRLLWFKSESTPKLPTIPLSYKDGQELLSRLGNTGFKFEHDIYSGDKTDDVSKRIKVRIGNNHKDTHQIWNVVGSILGREQNEKSVIIGSARDSSCFGTMSSNSGSVVMLELIKLFTTMQRKFNWTPARTITFVSFDATNYNLAGSTEWIEDRKKTLQEQGYTYIDLSDAVAGDDLTIKANPFLHDIIKECLKSVGSSTIQARGNKKLQHKDKSLSLHELFKLKNKGSDRISNNMIEEKNYVPFINLLNVPSVEIKFEGYSYPKHSCYDNFEHFEKSKIDPSMKKHSQLVELLAKLILNLAEQAVIPFKFGEFVDRLNEYQGDLEKYINEAIRTDGKANEPVMHFEKLTKSFNTLRESANLFDEWTDSWKKFIVQSAEMEPSILAMKRWRWNDCLVEFNEQFISKDMQHPRPGYLNLLFGIPYNAPPTDNGHYQWNTFPAVRDYVDQKDWGRAQFEIDRLANIMELAATQFAAY</sequence>
<feature type="domain" description="Peptidase M28" evidence="3">
    <location>
        <begin position="400"/>
        <end position="609"/>
    </location>
</feature>
<dbReference type="SUPFAM" id="SSF47672">
    <property type="entry name" value="Transferrin receptor-like dimerisation domain"/>
    <property type="match status" value="1"/>
</dbReference>
<dbReference type="AlphaFoldDB" id="G3B7A3"/>
<dbReference type="Gene3D" id="3.40.630.10">
    <property type="entry name" value="Zn peptidases"/>
    <property type="match status" value="1"/>
</dbReference>
<dbReference type="STRING" id="590646.G3B7A3"/>
<evidence type="ECO:0000259" key="2">
    <source>
        <dbReference type="Pfam" id="PF04253"/>
    </source>
</evidence>
<dbReference type="Pfam" id="PF04389">
    <property type="entry name" value="Peptidase_M28"/>
    <property type="match status" value="1"/>
</dbReference>
<accession>G3B7A3</accession>
<dbReference type="InterPro" id="IPR036757">
    <property type="entry name" value="TFR-like_dimer_dom_sf"/>
</dbReference>
<dbReference type="InterPro" id="IPR007484">
    <property type="entry name" value="Peptidase_M28"/>
</dbReference>
<dbReference type="InterPro" id="IPR007365">
    <property type="entry name" value="TFR-like_dimer_dom"/>
</dbReference>
<dbReference type="InterPro" id="IPR039373">
    <property type="entry name" value="Peptidase_M28B"/>
</dbReference>
<evidence type="ECO:0000256" key="1">
    <source>
        <dbReference type="ARBA" id="ARBA00005634"/>
    </source>
</evidence>
<dbReference type="InterPro" id="IPR046450">
    <property type="entry name" value="PA_dom_sf"/>
</dbReference>
<dbReference type="SUPFAM" id="SSF53187">
    <property type="entry name" value="Zn-dependent exopeptidases"/>
    <property type="match status" value="1"/>
</dbReference>
<protein>
    <submittedName>
        <fullName evidence="4">Zn-dependent exopeptidase</fullName>
    </submittedName>
</protein>
<reference evidence="4 5" key="1">
    <citation type="journal article" date="2011" name="Proc. Natl. Acad. Sci. U.S.A.">
        <title>Comparative genomics of xylose-fermenting fungi for enhanced biofuel production.</title>
        <authorList>
            <person name="Wohlbach D.J."/>
            <person name="Kuo A."/>
            <person name="Sato T.K."/>
            <person name="Potts K.M."/>
            <person name="Salamov A.A."/>
            <person name="LaButti K.M."/>
            <person name="Sun H."/>
            <person name="Clum A."/>
            <person name="Pangilinan J.L."/>
            <person name="Lindquist E.A."/>
            <person name="Lucas S."/>
            <person name="Lapidus A."/>
            <person name="Jin M."/>
            <person name="Gunawan C."/>
            <person name="Balan V."/>
            <person name="Dale B.E."/>
            <person name="Jeffries T.W."/>
            <person name="Zinkel R."/>
            <person name="Barry K.W."/>
            <person name="Grigoriev I.V."/>
            <person name="Gasch A.P."/>
        </authorList>
    </citation>
    <scope>NUCLEOTIDE SEQUENCE [LARGE SCALE GENOMIC DNA]</scope>
    <source>
        <strain evidence="5">ATCC 10573 / BCRC 21748 / CBS 615 / JCM 9827 / NBRC 10315 / NRRL Y-1498 / VKM Y-70</strain>
    </source>
</reference>
<dbReference type="HOGENOM" id="CLU_005688_1_1_1"/>
<dbReference type="Proteomes" id="UP000000707">
    <property type="component" value="Unassembled WGS sequence"/>
</dbReference>